<keyword evidence="1" id="KW-1133">Transmembrane helix</keyword>
<dbReference type="EMBL" id="CP030759">
    <property type="protein sequence ID" value="AXA36932.1"/>
    <property type="molecule type" value="Genomic_DNA"/>
</dbReference>
<evidence type="ECO:0000313" key="2">
    <source>
        <dbReference type="EMBL" id="AXA36932.1"/>
    </source>
</evidence>
<dbReference type="AlphaFoldDB" id="A0A2Z4Y8E9"/>
<evidence type="ECO:0000313" key="3">
    <source>
        <dbReference type="Proteomes" id="UP000262583"/>
    </source>
</evidence>
<name>A0A2Z4Y8E9_SUMC1</name>
<protein>
    <submittedName>
        <fullName evidence="2">Uncharacterized protein</fullName>
    </submittedName>
</protein>
<feature type="transmembrane region" description="Helical" evidence="1">
    <location>
        <begin position="363"/>
        <end position="384"/>
    </location>
</feature>
<keyword evidence="1" id="KW-0472">Membrane</keyword>
<accession>A0A2Z4Y8E9</accession>
<keyword evidence="1" id="KW-0812">Transmembrane</keyword>
<dbReference type="KEGG" id="schv:BRCON_2155"/>
<reference evidence="2 3" key="1">
    <citation type="submission" date="2018-05" db="EMBL/GenBank/DDBJ databases">
        <title>A metagenomic window into the 2 km-deep terrestrial subsurface aquifer revealed taxonomically and functionally diverse microbial community comprising novel uncultured bacterial lineages.</title>
        <authorList>
            <person name="Kadnikov V.V."/>
            <person name="Mardanov A.V."/>
            <person name="Beletsky A.V."/>
            <person name="Banks D."/>
            <person name="Pimenov N.V."/>
            <person name="Frank Y.A."/>
            <person name="Karnachuk O.V."/>
            <person name="Ravin N.V."/>
        </authorList>
    </citation>
    <scope>NUCLEOTIDE SEQUENCE [LARGE SCALE GENOMIC DNA]</scope>
    <source>
        <strain evidence="2">BY</strain>
    </source>
</reference>
<evidence type="ECO:0000256" key="1">
    <source>
        <dbReference type="SAM" id="Phobius"/>
    </source>
</evidence>
<gene>
    <name evidence="2" type="ORF">BRCON_2155</name>
</gene>
<organism evidence="2 3">
    <name type="scientific">Sumerlaea chitinivorans</name>
    <dbReference type="NCBI Taxonomy" id="2250252"/>
    <lineage>
        <taxon>Bacteria</taxon>
        <taxon>Candidatus Sumerlaeota</taxon>
        <taxon>Candidatus Sumerlaeia</taxon>
        <taxon>Candidatus Sumerlaeales</taxon>
        <taxon>Candidatus Sumerlaeaceae</taxon>
        <taxon>Candidatus Sumerlaea</taxon>
    </lineage>
</organism>
<proteinExistence type="predicted"/>
<dbReference type="Proteomes" id="UP000262583">
    <property type="component" value="Chromosome"/>
</dbReference>
<sequence length="388" mass="43029">MVLLMSVVPTDQAFGGIWGWNGTRLMSRLLLWVGWILVVGAILLQHAQAASPREVIANGWIAPPFHARGYAEVQVTPEFREDPGFIACPPDFLKGFRVEVDYYHTPTAELLELTTSHGVALSYGRQSKSGVQAPFLTTHWARGRVCVGVAGPPPITTFDPLQDAFIVGFMGKRKHFEVLSELRSSTCTMLVVRNKFSSGTQNGITGSSEDLEEFHFDNQSRLLLQRVLMRITIQGVGTLTELYSEQRIRRYHPTLEFVPTEFLAVLAQIPSSTKRALGGPPSLEAICSAIKNQTPFWKPAIFYHVIYDHVEPLPPDFSLERLAEQRSKGMQLRSKPLKLPEEAAAKSPYRAPKSAARSFLERWGLALGVACLAAAATTATILFVRRKG</sequence>